<evidence type="ECO:0000256" key="7">
    <source>
        <dbReference type="ARBA" id="ARBA00023170"/>
    </source>
</evidence>
<keyword evidence="9" id="KW-1071">Ligand-gated ion channel</keyword>
<dbReference type="Pfam" id="PF00060">
    <property type="entry name" value="Lig_chan"/>
    <property type="match status" value="1"/>
</dbReference>
<dbReference type="GO" id="GO:0005886">
    <property type="term" value="C:plasma membrane"/>
    <property type="evidence" value="ECO:0000318"/>
    <property type="project" value="GO_Central"/>
</dbReference>
<dbReference type="InterPro" id="IPR001320">
    <property type="entry name" value="Iontro_rcpt_C"/>
</dbReference>
<dbReference type="FunFam" id="3.40.190.10:FF:000515">
    <property type="entry name" value="Glutamate receptor"/>
    <property type="match status" value="1"/>
</dbReference>
<evidence type="ECO:0000256" key="3">
    <source>
        <dbReference type="ARBA" id="ARBA00022692"/>
    </source>
</evidence>
<organism evidence="14 15">
    <name type="scientific">Vitis vinifera</name>
    <name type="common">Grape</name>
    <dbReference type="NCBI Taxonomy" id="29760"/>
    <lineage>
        <taxon>Eukaryota</taxon>
        <taxon>Viridiplantae</taxon>
        <taxon>Streptophyta</taxon>
        <taxon>Embryophyta</taxon>
        <taxon>Tracheophyta</taxon>
        <taxon>Spermatophyta</taxon>
        <taxon>Magnoliopsida</taxon>
        <taxon>eudicotyledons</taxon>
        <taxon>Gunneridae</taxon>
        <taxon>Pentapetalae</taxon>
        <taxon>rosids</taxon>
        <taxon>Vitales</taxon>
        <taxon>Vitaceae</taxon>
        <taxon>Viteae</taxon>
        <taxon>Vitis</taxon>
    </lineage>
</organism>
<dbReference type="Proteomes" id="UP000009183">
    <property type="component" value="Chromosome 10"/>
</dbReference>
<comment type="subcellular location">
    <subcellularLocation>
        <location evidence="1">Membrane</location>
        <topology evidence="1">Multi-pass membrane protein</topology>
    </subcellularLocation>
</comment>
<evidence type="ECO:0000313" key="15">
    <source>
        <dbReference type="Proteomes" id="UP000009183"/>
    </source>
</evidence>
<evidence type="ECO:0000256" key="2">
    <source>
        <dbReference type="ARBA" id="ARBA00022448"/>
    </source>
</evidence>
<dbReference type="EMBL" id="FN595992">
    <property type="protein sequence ID" value="CCB55650.1"/>
    <property type="molecule type" value="Genomic_DNA"/>
</dbReference>
<keyword evidence="7" id="KW-0675">Receptor</keyword>
<keyword evidence="3 12" id="KW-0812">Transmembrane</keyword>
<name>F6HM62_VITVI</name>
<proteinExistence type="predicted"/>
<dbReference type="GO" id="GO:0038023">
    <property type="term" value="F:signaling receptor activity"/>
    <property type="evidence" value="ECO:0000318"/>
    <property type="project" value="GO_Central"/>
</dbReference>
<keyword evidence="15" id="KW-1185">Reference proteome</keyword>
<dbReference type="SMART" id="SM00079">
    <property type="entry name" value="PBPe"/>
    <property type="match status" value="1"/>
</dbReference>
<keyword evidence="6 12" id="KW-0472">Membrane</keyword>
<feature type="domain" description="Ionotropic glutamate receptor C-terminal" evidence="13">
    <location>
        <begin position="59"/>
        <end position="364"/>
    </location>
</feature>
<dbReference type="eggNOG" id="KOG1052">
    <property type="taxonomic scope" value="Eukaryota"/>
</dbReference>
<feature type="transmembrane region" description="Helical" evidence="12">
    <location>
        <begin position="382"/>
        <end position="400"/>
    </location>
</feature>
<evidence type="ECO:0000256" key="4">
    <source>
        <dbReference type="ARBA" id="ARBA00022989"/>
    </source>
</evidence>
<dbReference type="PaxDb" id="29760-VIT_10s0003g00680.t01"/>
<sequence>MDTSFISYMEGALGIKSYYSKSNRPFQEFSAQFQKNFKSEYPEEDNAQPGIHALRAYDSIAVITRALERLADDTNTPKINFVPVSCESNTWKTYDAVVGDVTILATRSKKVEFTVPYAESGLVIVQVTSEEPHKAWMFLKPFTRKMWVTTGALLVYTMFIVWAMEYQSNNPAFRGPWRSQLGTALWFTFSSLFFAHRETIRSNITRVVIVVWLFVVFILTSSYTASLSSMLTVRRLDSNVMDIEWLKATRSVVGCNGASFVRKFLENVTKFEAADIKNISSQYQYPGEFHSGNISAAFLELPYAKIFTSQFCKNYTAGQPLNRFGGLGFAFQKGSPLAADFSEAILTLSEKGRIKELEDKWFPRSAECSTTETDELSLRNFWALYLLCGATSTLCFLLFLRRLLIEFKRHQASRSDASPSDESVWMKTVQLVHFFHHGHTEIPDERPSNLSPCPAGDEWSSPRLSLESPSDAPEPSEASPPTATMNSRVNASDVLEPPETSPHNHVP</sequence>
<dbReference type="InterPro" id="IPR028082">
    <property type="entry name" value="Peripla_BP_I"/>
</dbReference>
<dbReference type="Gene3D" id="1.10.287.70">
    <property type="match status" value="1"/>
</dbReference>
<keyword evidence="5" id="KW-0406">Ion transport</keyword>
<keyword evidence="8" id="KW-0325">Glycoprotein</keyword>
<evidence type="ECO:0000256" key="9">
    <source>
        <dbReference type="ARBA" id="ARBA00023286"/>
    </source>
</evidence>
<dbReference type="InterPro" id="IPR015683">
    <property type="entry name" value="Ionotropic_Glu_rcpt"/>
</dbReference>
<protein>
    <recommendedName>
        <fullName evidence="13">Ionotropic glutamate receptor C-terminal domain-containing protein</fullName>
    </recommendedName>
</protein>
<dbReference type="HOGENOM" id="CLU_041496_0_0_1"/>
<evidence type="ECO:0000313" key="14">
    <source>
        <dbReference type="EMBL" id="CCB55650.1"/>
    </source>
</evidence>
<keyword evidence="2" id="KW-0813">Transport</keyword>
<feature type="transmembrane region" description="Helical" evidence="12">
    <location>
        <begin position="207"/>
        <end position="225"/>
    </location>
</feature>
<keyword evidence="10" id="KW-0407">Ion channel</keyword>
<feature type="transmembrane region" description="Helical" evidence="12">
    <location>
        <begin position="176"/>
        <end position="195"/>
    </location>
</feature>
<feature type="compositionally biased region" description="Low complexity" evidence="11">
    <location>
        <begin position="464"/>
        <end position="481"/>
    </location>
</feature>
<dbReference type="AlphaFoldDB" id="F6HM62"/>
<accession>F6HM62</accession>
<dbReference type="Gene3D" id="3.40.190.10">
    <property type="entry name" value="Periplasmic binding protein-like II"/>
    <property type="match status" value="3"/>
</dbReference>
<dbReference type="InParanoid" id="F6HM62"/>
<reference evidence="15" key="1">
    <citation type="journal article" date="2007" name="Nature">
        <title>The grapevine genome sequence suggests ancestral hexaploidization in major angiosperm phyla.</title>
        <authorList>
            <consortium name="The French-Italian Public Consortium for Grapevine Genome Characterization."/>
            <person name="Jaillon O."/>
            <person name="Aury J.-M."/>
            <person name="Noel B."/>
            <person name="Policriti A."/>
            <person name="Clepet C."/>
            <person name="Casagrande A."/>
            <person name="Choisne N."/>
            <person name="Aubourg S."/>
            <person name="Vitulo N."/>
            <person name="Jubin C."/>
            <person name="Vezzi A."/>
            <person name="Legeai F."/>
            <person name="Hugueney P."/>
            <person name="Dasilva C."/>
            <person name="Horner D."/>
            <person name="Mica E."/>
            <person name="Jublot D."/>
            <person name="Poulain J."/>
            <person name="Bruyere C."/>
            <person name="Billault A."/>
            <person name="Segurens B."/>
            <person name="Gouyvenoux M."/>
            <person name="Ugarte E."/>
            <person name="Cattonaro F."/>
            <person name="Anthouard V."/>
            <person name="Vico V."/>
            <person name="Del Fabbro C."/>
            <person name="Alaux M."/>
            <person name="Di Gaspero G."/>
            <person name="Dumas V."/>
            <person name="Felice N."/>
            <person name="Paillard S."/>
            <person name="Juman I."/>
            <person name="Moroldo M."/>
            <person name="Scalabrin S."/>
            <person name="Canaguier A."/>
            <person name="Le Clainche I."/>
            <person name="Malacrida G."/>
            <person name="Durand E."/>
            <person name="Pesole G."/>
            <person name="Laucou V."/>
            <person name="Chatelet P."/>
            <person name="Merdinoglu D."/>
            <person name="Delledonne M."/>
            <person name="Pezzotti M."/>
            <person name="Lecharny A."/>
            <person name="Scarpelli C."/>
            <person name="Artiguenave F."/>
            <person name="Pe M.E."/>
            <person name="Valle G."/>
            <person name="Morgante M."/>
            <person name="Caboche M."/>
            <person name="Adam-Blondon A.-F."/>
            <person name="Weissenbach J."/>
            <person name="Quetier F."/>
            <person name="Wincker P."/>
        </authorList>
    </citation>
    <scope>NUCLEOTIDE SEQUENCE [LARGE SCALE GENOMIC DNA]</scope>
    <source>
        <strain evidence="15">cv. Pinot noir / PN40024</strain>
    </source>
</reference>
<evidence type="ECO:0000256" key="11">
    <source>
        <dbReference type="SAM" id="MobiDB-lite"/>
    </source>
</evidence>
<evidence type="ECO:0000256" key="1">
    <source>
        <dbReference type="ARBA" id="ARBA00004141"/>
    </source>
</evidence>
<evidence type="ECO:0000256" key="8">
    <source>
        <dbReference type="ARBA" id="ARBA00023180"/>
    </source>
</evidence>
<dbReference type="SUPFAM" id="SSF53822">
    <property type="entry name" value="Periplasmic binding protein-like I"/>
    <property type="match status" value="1"/>
</dbReference>
<dbReference type="GO" id="GO:0015276">
    <property type="term" value="F:ligand-gated monoatomic ion channel activity"/>
    <property type="evidence" value="ECO:0000318"/>
    <property type="project" value="GO_Central"/>
</dbReference>
<dbReference type="PANTHER" id="PTHR18966">
    <property type="entry name" value="IONOTROPIC GLUTAMATE RECEPTOR"/>
    <property type="match status" value="1"/>
</dbReference>
<evidence type="ECO:0000256" key="6">
    <source>
        <dbReference type="ARBA" id="ARBA00023136"/>
    </source>
</evidence>
<dbReference type="FunFam" id="1.10.287.70:FF:000172">
    <property type="entry name" value="Glutamate receptor"/>
    <property type="match status" value="1"/>
</dbReference>
<feature type="transmembrane region" description="Helical" evidence="12">
    <location>
        <begin position="146"/>
        <end position="164"/>
    </location>
</feature>
<keyword evidence="4 12" id="KW-1133">Transmembrane helix</keyword>
<dbReference type="SUPFAM" id="SSF53850">
    <property type="entry name" value="Periplasmic binding protein-like II"/>
    <property type="match status" value="1"/>
</dbReference>
<evidence type="ECO:0000256" key="12">
    <source>
        <dbReference type="SAM" id="Phobius"/>
    </source>
</evidence>
<evidence type="ECO:0000256" key="5">
    <source>
        <dbReference type="ARBA" id="ARBA00023065"/>
    </source>
</evidence>
<evidence type="ECO:0000259" key="13">
    <source>
        <dbReference type="SMART" id="SM00079"/>
    </source>
</evidence>
<feature type="region of interest" description="Disordered" evidence="11">
    <location>
        <begin position="440"/>
        <end position="507"/>
    </location>
</feature>
<evidence type="ECO:0000256" key="10">
    <source>
        <dbReference type="ARBA" id="ARBA00023303"/>
    </source>
</evidence>
<gene>
    <name evidence="14" type="ordered locus">VIT_10s0003g00680</name>
</gene>